<feature type="transmembrane region" description="Helical" evidence="2">
    <location>
        <begin position="23"/>
        <end position="41"/>
    </location>
</feature>
<evidence type="ECO:0000313" key="3">
    <source>
        <dbReference type="EMBL" id="KKN58867.1"/>
    </source>
</evidence>
<name>A0A0F9S9E1_9ZZZZ</name>
<dbReference type="EMBL" id="LAZR01000746">
    <property type="protein sequence ID" value="KKN58867.1"/>
    <property type="molecule type" value="Genomic_DNA"/>
</dbReference>
<comment type="caution">
    <text evidence="3">The sequence shown here is derived from an EMBL/GenBank/DDBJ whole genome shotgun (WGS) entry which is preliminary data.</text>
</comment>
<feature type="coiled-coil region" evidence="1">
    <location>
        <begin position="104"/>
        <end position="167"/>
    </location>
</feature>
<keyword evidence="1" id="KW-0175">Coiled coil</keyword>
<keyword evidence="2" id="KW-0472">Membrane</keyword>
<keyword evidence="2" id="KW-1133">Transmembrane helix</keyword>
<evidence type="ECO:0000256" key="2">
    <source>
        <dbReference type="SAM" id="Phobius"/>
    </source>
</evidence>
<evidence type="ECO:0000256" key="1">
    <source>
        <dbReference type="SAM" id="Coils"/>
    </source>
</evidence>
<organism evidence="3">
    <name type="scientific">marine sediment metagenome</name>
    <dbReference type="NCBI Taxonomy" id="412755"/>
    <lineage>
        <taxon>unclassified sequences</taxon>
        <taxon>metagenomes</taxon>
        <taxon>ecological metagenomes</taxon>
    </lineage>
</organism>
<feature type="transmembrane region" description="Helical" evidence="2">
    <location>
        <begin position="53"/>
        <end position="73"/>
    </location>
</feature>
<proteinExistence type="predicted"/>
<gene>
    <name evidence="3" type="ORF">LCGC14_0547740</name>
</gene>
<protein>
    <submittedName>
        <fullName evidence="3">Uncharacterized protein</fullName>
    </submittedName>
</protein>
<sequence length="172" mass="20091">MSKQVQAQGLTGLIKKYLSRNNFAQYVTGLIIITFSVLLFWEFNNEFPRKDWVLIYLIIIVIFLALDVLFGAIDIYKQRYVIVTGNYENIVEVEKQRRESPTLMQEMQKDLASLNNRVPALEDLEMFQAGVENAKIGIKLQKDEVKLVNIRKEIKEAQEEYDDIEKKLSQLE</sequence>
<keyword evidence="2" id="KW-0812">Transmembrane</keyword>
<accession>A0A0F9S9E1</accession>
<dbReference type="AlphaFoldDB" id="A0A0F9S9E1"/>
<reference evidence="3" key="1">
    <citation type="journal article" date="2015" name="Nature">
        <title>Complex archaea that bridge the gap between prokaryotes and eukaryotes.</title>
        <authorList>
            <person name="Spang A."/>
            <person name="Saw J.H."/>
            <person name="Jorgensen S.L."/>
            <person name="Zaremba-Niedzwiedzka K."/>
            <person name="Martijn J."/>
            <person name="Lind A.E."/>
            <person name="van Eijk R."/>
            <person name="Schleper C."/>
            <person name="Guy L."/>
            <person name="Ettema T.J."/>
        </authorList>
    </citation>
    <scope>NUCLEOTIDE SEQUENCE</scope>
</reference>